<keyword evidence="3" id="KW-0547">Nucleotide-binding</keyword>
<dbReference type="Pfam" id="PF26305">
    <property type="entry name" value="CD_NTase_C"/>
    <property type="match status" value="1"/>
</dbReference>
<accession>A0ABD6VM01</accession>
<dbReference type="InterPro" id="IPR058909">
    <property type="entry name" value="CD_NTase_C"/>
</dbReference>
<dbReference type="Proteomes" id="UP000237274">
    <property type="component" value="Unassembled WGS sequence"/>
</dbReference>
<evidence type="ECO:0000313" key="8">
    <source>
        <dbReference type="Proteomes" id="UP000237274"/>
    </source>
</evidence>
<dbReference type="SUPFAM" id="SSF81301">
    <property type="entry name" value="Nucleotidyltransferase"/>
    <property type="match status" value="1"/>
</dbReference>
<feature type="region of interest" description="Disordered" evidence="5">
    <location>
        <begin position="1"/>
        <end position="21"/>
    </location>
</feature>
<proteinExistence type="predicted"/>
<reference evidence="7 8" key="1">
    <citation type="submission" date="2017-01" db="EMBL/GenBank/DDBJ databases">
        <title>Comparative Genomics of 38 Pectobacterium strains comprising three species revealed the characteristics of Pectobacterium carotovorum.</title>
        <authorList>
            <person name="Xie H."/>
            <person name="Ma Y."/>
            <person name="Li X."/>
        </authorList>
    </citation>
    <scope>NUCLEOTIDE SEQUENCE [LARGE SCALE GENOMIC DNA]</scope>
    <source>
        <strain evidence="7 8">Q142</strain>
    </source>
</reference>
<name>A0ABD6VM01_9GAMM</name>
<gene>
    <name evidence="7" type="ORF">BV926_20940</name>
</gene>
<evidence type="ECO:0000256" key="5">
    <source>
        <dbReference type="SAM" id="MobiDB-lite"/>
    </source>
</evidence>
<comment type="caution">
    <text evidence="7">The sequence shown here is derived from an EMBL/GenBank/DDBJ whole genome shotgun (WGS) entry which is preliminary data.</text>
</comment>
<sequence length="383" mass="44026">MSSSTFSDRIQRMKKRRKGSTERVKIAMESYHGIAMDGLESYDILESVFSTPEEWEYRGRGDNATRYVIGAMQPVEPQYTEVSLKTAKRIENQLEKRLSEHQLDFRLQGSVALDIHIKGFSDVDLLVIDKQMLMYDRDGVRQNLYTPTSKKADDVILILRNTARDELRKAFPEADVDDENNKSLRITGGSLQREVDVVPAIWWDNSDYQLSQEESDRGVMILHRDKRERIYNSPFVHIKRIESKCNRSNGGLRKSIRLLKTVKSDLQDEEGTEIGLNSYDITSIMYHADENNLRHNAYYELAVLVETHRWLNYLCSHPDEAKELDVPNGTRKIFEDDASLNELNKLTGVINSLVNDVMNEHTGNFGRQLAVNESALLKGIQVP</sequence>
<organism evidence="7 8">
    <name type="scientific">Pectobacterium odoriferum</name>
    <dbReference type="NCBI Taxonomy" id="78398"/>
    <lineage>
        <taxon>Bacteria</taxon>
        <taxon>Pseudomonadati</taxon>
        <taxon>Pseudomonadota</taxon>
        <taxon>Gammaproteobacteria</taxon>
        <taxon>Enterobacterales</taxon>
        <taxon>Pectobacteriaceae</taxon>
        <taxon>Pectobacterium</taxon>
    </lineage>
</organism>
<dbReference type="Gene3D" id="3.30.460.10">
    <property type="entry name" value="Beta Polymerase, domain 2"/>
    <property type="match status" value="1"/>
</dbReference>
<dbReference type="InterPro" id="IPR043519">
    <property type="entry name" value="NT_sf"/>
</dbReference>
<evidence type="ECO:0000259" key="6">
    <source>
        <dbReference type="Pfam" id="PF26305"/>
    </source>
</evidence>
<keyword evidence="1" id="KW-0808">Transferase</keyword>
<dbReference type="EMBL" id="MTAO01000023">
    <property type="protein sequence ID" value="POE23283.1"/>
    <property type="molecule type" value="Genomic_DNA"/>
</dbReference>
<dbReference type="AlphaFoldDB" id="A0ABD6VM01"/>
<evidence type="ECO:0000256" key="4">
    <source>
        <dbReference type="ARBA" id="ARBA00023118"/>
    </source>
</evidence>
<evidence type="ECO:0000256" key="3">
    <source>
        <dbReference type="ARBA" id="ARBA00022741"/>
    </source>
</evidence>
<keyword evidence="4" id="KW-0051">Antiviral defense</keyword>
<evidence type="ECO:0000256" key="1">
    <source>
        <dbReference type="ARBA" id="ARBA00022679"/>
    </source>
</evidence>
<dbReference type="RefSeq" id="WP_052239010.1">
    <property type="nucleotide sequence ID" value="NZ_MTAL01000023.1"/>
</dbReference>
<protein>
    <recommendedName>
        <fullName evidence="6">cGAS/DncV-like nucleotidyltransferase C-terminal helical domain-containing protein</fullName>
    </recommendedName>
</protein>
<evidence type="ECO:0000256" key="2">
    <source>
        <dbReference type="ARBA" id="ARBA00022695"/>
    </source>
</evidence>
<evidence type="ECO:0000313" key="7">
    <source>
        <dbReference type="EMBL" id="POE23283.1"/>
    </source>
</evidence>
<feature type="domain" description="cGAS/DncV-like nucleotidyltransferase C-terminal helical" evidence="6">
    <location>
        <begin position="240"/>
        <end position="349"/>
    </location>
</feature>
<keyword evidence="2" id="KW-0548">Nucleotidyltransferase</keyword>